<comment type="caution">
    <text evidence="2">The sequence shown here is derived from an EMBL/GenBank/DDBJ whole genome shotgun (WGS) entry which is preliminary data.</text>
</comment>
<proteinExistence type="predicted"/>
<reference evidence="2" key="1">
    <citation type="submission" date="2017-05" db="EMBL/GenBank/DDBJ databases">
        <authorList>
            <person name="Imhoff J.F."/>
            <person name="Rahn T."/>
            <person name="Kuenzel S."/>
            <person name="Neulinger S.C."/>
        </authorList>
    </citation>
    <scope>NUCLEOTIDE SEQUENCE</scope>
    <source>
        <strain evidence="2">LMG 28126</strain>
    </source>
</reference>
<evidence type="ECO:0000256" key="1">
    <source>
        <dbReference type="SAM" id="SignalP"/>
    </source>
</evidence>
<dbReference type="Proteomes" id="UP000706333">
    <property type="component" value="Unassembled WGS sequence"/>
</dbReference>
<reference evidence="2" key="2">
    <citation type="journal article" date="2020" name="Microorganisms">
        <title>Osmotic Adaptation and Compatible Solute Biosynthesis of Phototrophic Bacteria as Revealed from Genome Analyses.</title>
        <authorList>
            <person name="Imhoff J.F."/>
            <person name="Rahn T."/>
            <person name="Kunzel S."/>
            <person name="Keller A."/>
            <person name="Neulinger S.C."/>
        </authorList>
    </citation>
    <scope>NUCLEOTIDE SEQUENCE</scope>
    <source>
        <strain evidence="2">LMG 28126</strain>
    </source>
</reference>
<name>A0A934WJS0_9RHOB</name>
<organism evidence="2 3">
    <name type="scientific">Rhodobaculum claviforme</name>
    <dbReference type="NCBI Taxonomy" id="1549854"/>
    <lineage>
        <taxon>Bacteria</taxon>
        <taxon>Pseudomonadati</taxon>
        <taxon>Pseudomonadota</taxon>
        <taxon>Alphaproteobacteria</taxon>
        <taxon>Rhodobacterales</taxon>
        <taxon>Paracoccaceae</taxon>
        <taxon>Rhodobaculum</taxon>
    </lineage>
</organism>
<protein>
    <submittedName>
        <fullName evidence="2">Uncharacterized protein</fullName>
    </submittedName>
</protein>
<evidence type="ECO:0000313" key="3">
    <source>
        <dbReference type="Proteomes" id="UP000706333"/>
    </source>
</evidence>
<dbReference type="EMBL" id="NHSD01000292">
    <property type="protein sequence ID" value="MBK5928154.1"/>
    <property type="molecule type" value="Genomic_DNA"/>
</dbReference>
<keyword evidence="3" id="KW-1185">Reference proteome</keyword>
<feature type="chain" id="PRO_5037253421" evidence="1">
    <location>
        <begin position="24"/>
        <end position="101"/>
    </location>
</feature>
<dbReference type="RefSeq" id="WP_201157906.1">
    <property type="nucleotide sequence ID" value="NZ_NHSD01000292.1"/>
</dbReference>
<sequence>MIRPAVLCVLAALHIAAIPAATAQSLRCAPRAQVLDLLAGDGDQTRRAIGLTTGASVMELYASASNGRWSLVVTMPTGLSCLVGTGTGFEVELAATSGAPT</sequence>
<accession>A0A934WJS0</accession>
<feature type="signal peptide" evidence="1">
    <location>
        <begin position="1"/>
        <end position="23"/>
    </location>
</feature>
<keyword evidence="1" id="KW-0732">Signal</keyword>
<evidence type="ECO:0000313" key="2">
    <source>
        <dbReference type="EMBL" id="MBK5928154.1"/>
    </source>
</evidence>
<gene>
    <name evidence="2" type="ORF">CCR87_12575</name>
</gene>
<dbReference type="AlphaFoldDB" id="A0A934WJS0"/>